<dbReference type="OrthoDB" id="269227at2759"/>
<sequence length="124" mass="13201">MLENLLIHLMHLFEVLLCGGYNQLDDINCGPPYNGFANVRMTVLGGQRNSAARAFLLPIAGIGNCSNFNIMASREVILSAGGYGSPQILQRSGFGKAADLNACNITQLNDLPVGLNLSDHVVAV</sequence>
<evidence type="ECO:0000256" key="4">
    <source>
        <dbReference type="ARBA" id="ARBA00022827"/>
    </source>
</evidence>
<dbReference type="AlphaFoldDB" id="A0A9J6BXX4"/>
<gene>
    <name evidence="7" type="ORF">PVAND_004050</name>
</gene>
<comment type="cofactor">
    <cofactor evidence="1">
        <name>FAD</name>
        <dbReference type="ChEBI" id="CHEBI:57692"/>
    </cofactor>
</comment>
<evidence type="ECO:0000259" key="6">
    <source>
        <dbReference type="Pfam" id="PF00732"/>
    </source>
</evidence>
<dbReference type="EMBL" id="JADBJN010000003">
    <property type="protein sequence ID" value="KAG5674062.1"/>
    <property type="molecule type" value="Genomic_DNA"/>
</dbReference>
<dbReference type="InterPro" id="IPR000172">
    <property type="entry name" value="GMC_OxRdtase_N"/>
</dbReference>
<reference evidence="7" key="1">
    <citation type="submission" date="2021-03" db="EMBL/GenBank/DDBJ databases">
        <title>Chromosome level genome of the anhydrobiotic midge Polypedilum vanderplanki.</title>
        <authorList>
            <person name="Yoshida Y."/>
            <person name="Kikawada T."/>
            <person name="Gusev O."/>
        </authorList>
    </citation>
    <scope>NUCLEOTIDE SEQUENCE</scope>
    <source>
        <strain evidence="7">NIAS01</strain>
        <tissue evidence="7">Whole body or cell culture</tissue>
    </source>
</reference>
<evidence type="ECO:0000256" key="2">
    <source>
        <dbReference type="ARBA" id="ARBA00010790"/>
    </source>
</evidence>
<feature type="domain" description="Glucose-methanol-choline oxidoreductase N-terminal" evidence="6">
    <location>
        <begin position="67"/>
        <end position="122"/>
    </location>
</feature>
<keyword evidence="8" id="KW-1185">Reference proteome</keyword>
<proteinExistence type="inferred from homology"/>
<keyword evidence="5" id="KW-0732">Signal</keyword>
<name>A0A9J6BXX4_POLVA</name>
<dbReference type="GO" id="GO:0050660">
    <property type="term" value="F:flavin adenine dinucleotide binding"/>
    <property type="evidence" value="ECO:0007669"/>
    <property type="project" value="InterPro"/>
</dbReference>
<protein>
    <recommendedName>
        <fullName evidence="6">Glucose-methanol-choline oxidoreductase N-terminal domain-containing protein</fullName>
    </recommendedName>
</protein>
<accession>A0A9J6BXX4</accession>
<dbReference type="InterPro" id="IPR036188">
    <property type="entry name" value="FAD/NAD-bd_sf"/>
</dbReference>
<organism evidence="7 8">
    <name type="scientific">Polypedilum vanderplanki</name>
    <name type="common">Sleeping chironomid midge</name>
    <dbReference type="NCBI Taxonomy" id="319348"/>
    <lineage>
        <taxon>Eukaryota</taxon>
        <taxon>Metazoa</taxon>
        <taxon>Ecdysozoa</taxon>
        <taxon>Arthropoda</taxon>
        <taxon>Hexapoda</taxon>
        <taxon>Insecta</taxon>
        <taxon>Pterygota</taxon>
        <taxon>Neoptera</taxon>
        <taxon>Endopterygota</taxon>
        <taxon>Diptera</taxon>
        <taxon>Nematocera</taxon>
        <taxon>Chironomoidea</taxon>
        <taxon>Chironomidae</taxon>
        <taxon>Chironominae</taxon>
        <taxon>Polypedilum</taxon>
        <taxon>Polypedilum</taxon>
    </lineage>
</organism>
<keyword evidence="3" id="KW-0285">Flavoprotein</keyword>
<evidence type="ECO:0000256" key="5">
    <source>
        <dbReference type="SAM" id="SignalP"/>
    </source>
</evidence>
<dbReference type="GO" id="GO:0016614">
    <property type="term" value="F:oxidoreductase activity, acting on CH-OH group of donors"/>
    <property type="evidence" value="ECO:0007669"/>
    <property type="project" value="InterPro"/>
</dbReference>
<dbReference type="Gene3D" id="3.50.50.60">
    <property type="entry name" value="FAD/NAD(P)-binding domain"/>
    <property type="match status" value="1"/>
</dbReference>
<dbReference type="Pfam" id="PF00732">
    <property type="entry name" value="GMC_oxred_N"/>
    <property type="match status" value="1"/>
</dbReference>
<keyword evidence="4" id="KW-0274">FAD</keyword>
<feature type="signal peptide" evidence="5">
    <location>
        <begin position="1"/>
        <end position="20"/>
    </location>
</feature>
<comment type="similarity">
    <text evidence="2">Belongs to the GMC oxidoreductase family.</text>
</comment>
<evidence type="ECO:0000313" key="7">
    <source>
        <dbReference type="EMBL" id="KAG5674062.1"/>
    </source>
</evidence>
<evidence type="ECO:0000256" key="1">
    <source>
        <dbReference type="ARBA" id="ARBA00001974"/>
    </source>
</evidence>
<feature type="chain" id="PRO_5039887011" description="Glucose-methanol-choline oxidoreductase N-terminal domain-containing protein" evidence="5">
    <location>
        <begin position="21"/>
        <end position="124"/>
    </location>
</feature>
<dbReference type="InterPro" id="IPR012132">
    <property type="entry name" value="GMC_OxRdtase"/>
</dbReference>
<dbReference type="SUPFAM" id="SSF51905">
    <property type="entry name" value="FAD/NAD(P)-binding domain"/>
    <property type="match status" value="1"/>
</dbReference>
<evidence type="ECO:0000256" key="3">
    <source>
        <dbReference type="ARBA" id="ARBA00022630"/>
    </source>
</evidence>
<dbReference type="Proteomes" id="UP001107558">
    <property type="component" value="Chromosome 3"/>
</dbReference>
<comment type="caution">
    <text evidence="7">The sequence shown here is derived from an EMBL/GenBank/DDBJ whole genome shotgun (WGS) entry which is preliminary data.</text>
</comment>
<evidence type="ECO:0000313" key="8">
    <source>
        <dbReference type="Proteomes" id="UP001107558"/>
    </source>
</evidence>
<dbReference type="PANTHER" id="PTHR11552:SF147">
    <property type="entry name" value="CHOLINE DEHYDROGENASE, MITOCHONDRIAL"/>
    <property type="match status" value="1"/>
</dbReference>
<dbReference type="PANTHER" id="PTHR11552">
    <property type="entry name" value="GLUCOSE-METHANOL-CHOLINE GMC OXIDOREDUCTASE"/>
    <property type="match status" value="1"/>
</dbReference>